<dbReference type="GO" id="GO:0008270">
    <property type="term" value="F:zinc ion binding"/>
    <property type="evidence" value="ECO:0007669"/>
    <property type="project" value="UniProtKB-KW"/>
</dbReference>
<dbReference type="Proteomes" id="UP000486351">
    <property type="component" value="Unassembled WGS sequence"/>
</dbReference>
<protein>
    <recommendedName>
        <fullName evidence="2">CCHC-type domain-containing protein</fullName>
    </recommendedName>
</protein>
<dbReference type="Pfam" id="PF22936">
    <property type="entry name" value="Pol_BBD"/>
    <property type="match status" value="1"/>
</dbReference>
<feature type="domain" description="CCHC-type" evidence="2">
    <location>
        <begin position="51"/>
        <end position="66"/>
    </location>
</feature>
<dbReference type="EMBL" id="QXFY01000139">
    <property type="protein sequence ID" value="KAE9355132.1"/>
    <property type="molecule type" value="Genomic_DNA"/>
</dbReference>
<dbReference type="SUPFAM" id="SSF57756">
    <property type="entry name" value="Retrovirus zinc finger-like domains"/>
    <property type="match status" value="1"/>
</dbReference>
<comment type="caution">
    <text evidence="3">The sequence shown here is derived from an EMBL/GenBank/DDBJ whole genome shotgun (WGS) entry which is preliminary data.</text>
</comment>
<dbReference type="GO" id="GO:0003676">
    <property type="term" value="F:nucleic acid binding"/>
    <property type="evidence" value="ECO:0007669"/>
    <property type="project" value="InterPro"/>
</dbReference>
<keyword evidence="1" id="KW-0863">Zinc-finger</keyword>
<sequence>MAKVEITCTDYLTHAEELAHFAQAWEIETKKKNRGRELVGAVSERRTKETRRCHKCGQVGHLRAACSDKEEKKEPGFTLAVSETSIKPGRDWILDSGSSRHLVNDQSWLEDLVPHVDSCTQPNGAPLKITMKGTLTLHVQACGKKQILKLTNVYSENVVQNLLSYGTLDKMGYLLAQRGGRRVLATKDGGRVVFDVDLRKNVLVVEGRVVKLREAPAEVVMAALEEEVHGGNELSPDVQYGTLLDFHKRLGHLN</sequence>
<dbReference type="InterPro" id="IPR036875">
    <property type="entry name" value="Znf_CCHC_sf"/>
</dbReference>
<proteinExistence type="predicted"/>
<dbReference type="PROSITE" id="PS50158">
    <property type="entry name" value="ZF_CCHC"/>
    <property type="match status" value="1"/>
</dbReference>
<dbReference type="InterPro" id="IPR054722">
    <property type="entry name" value="PolX-like_BBD"/>
</dbReference>
<dbReference type="Gene3D" id="4.10.60.10">
    <property type="entry name" value="Zinc finger, CCHC-type"/>
    <property type="match status" value="1"/>
</dbReference>
<evidence type="ECO:0000313" key="3">
    <source>
        <dbReference type="EMBL" id="KAE9355132.1"/>
    </source>
</evidence>
<dbReference type="InterPro" id="IPR001878">
    <property type="entry name" value="Znf_CCHC"/>
</dbReference>
<name>A0A6G0SD01_9STRA</name>
<accession>A0A6G0SD01</accession>
<evidence type="ECO:0000256" key="1">
    <source>
        <dbReference type="PROSITE-ProRule" id="PRU00047"/>
    </source>
</evidence>
<keyword evidence="1" id="KW-0479">Metal-binding</keyword>
<keyword evidence="1" id="KW-0862">Zinc</keyword>
<evidence type="ECO:0000313" key="4">
    <source>
        <dbReference type="Proteomes" id="UP000486351"/>
    </source>
</evidence>
<dbReference type="AlphaFoldDB" id="A0A6G0SD01"/>
<gene>
    <name evidence="3" type="ORF">PF008_g4209</name>
</gene>
<evidence type="ECO:0000259" key="2">
    <source>
        <dbReference type="PROSITE" id="PS50158"/>
    </source>
</evidence>
<organism evidence="3 4">
    <name type="scientific">Phytophthora fragariae</name>
    <dbReference type="NCBI Taxonomy" id="53985"/>
    <lineage>
        <taxon>Eukaryota</taxon>
        <taxon>Sar</taxon>
        <taxon>Stramenopiles</taxon>
        <taxon>Oomycota</taxon>
        <taxon>Peronosporomycetes</taxon>
        <taxon>Peronosporales</taxon>
        <taxon>Peronosporaceae</taxon>
        <taxon>Phytophthora</taxon>
    </lineage>
</organism>
<reference evidence="3 4" key="1">
    <citation type="submission" date="2018-09" db="EMBL/GenBank/DDBJ databases">
        <title>Genomic investigation of the strawberry pathogen Phytophthora fragariae indicates pathogenicity is determined by transcriptional variation in three key races.</title>
        <authorList>
            <person name="Adams T.M."/>
            <person name="Armitage A.D."/>
            <person name="Sobczyk M.K."/>
            <person name="Bates H.J."/>
            <person name="Dunwell J.M."/>
            <person name="Nellist C.F."/>
            <person name="Harrison R.J."/>
        </authorList>
    </citation>
    <scope>NUCLEOTIDE SEQUENCE [LARGE SCALE GENOMIC DNA]</scope>
    <source>
        <strain evidence="3 4">NOV-77</strain>
    </source>
</reference>